<dbReference type="SUPFAM" id="SSF55545">
    <property type="entry name" value="beta-N-acetylhexosaminidase-like domain"/>
    <property type="match status" value="1"/>
</dbReference>
<dbReference type="SMART" id="SM00060">
    <property type="entry name" value="FN3"/>
    <property type="match status" value="1"/>
</dbReference>
<dbReference type="SUPFAM" id="SSF49265">
    <property type="entry name" value="Fibronectin type III"/>
    <property type="match status" value="1"/>
</dbReference>
<keyword evidence="2 3" id="KW-0326">Glycosidase</keyword>
<keyword evidence="4" id="KW-0732">Signal</keyword>
<dbReference type="Gene3D" id="3.20.20.80">
    <property type="entry name" value="Glycosidases"/>
    <property type="match status" value="1"/>
</dbReference>
<evidence type="ECO:0000256" key="2">
    <source>
        <dbReference type="ARBA" id="ARBA00023295"/>
    </source>
</evidence>
<dbReference type="OrthoDB" id="9760892at2"/>
<dbReference type="InterPro" id="IPR036116">
    <property type="entry name" value="FN3_sf"/>
</dbReference>
<comment type="caution">
    <text evidence="8">The sequence shown here is derived from an EMBL/GenBank/DDBJ whole genome shotgun (WGS) entry which is preliminary data.</text>
</comment>
<dbReference type="PANTHER" id="PTHR13170:SF16">
    <property type="entry name" value="PROTEIN O-GLCNACASE"/>
    <property type="match status" value="1"/>
</dbReference>
<dbReference type="InterPro" id="IPR011496">
    <property type="entry name" value="O-GlcNAcase_cat"/>
</dbReference>
<evidence type="ECO:0000256" key="1">
    <source>
        <dbReference type="ARBA" id="ARBA00022801"/>
    </source>
</evidence>
<dbReference type="GO" id="GO:1901135">
    <property type="term" value="P:carbohydrate derivative metabolic process"/>
    <property type="evidence" value="ECO:0007669"/>
    <property type="project" value="UniProtKB-ARBA"/>
</dbReference>
<feature type="domain" description="GH84" evidence="7">
    <location>
        <begin position="204"/>
        <end position="470"/>
    </location>
</feature>
<dbReference type="InterPro" id="IPR015882">
    <property type="entry name" value="HEX_bac_N"/>
</dbReference>
<dbReference type="InterPro" id="IPR029018">
    <property type="entry name" value="Hex-like_dom2"/>
</dbReference>
<dbReference type="Proteomes" id="UP000430345">
    <property type="component" value="Unassembled WGS sequence"/>
</dbReference>
<evidence type="ECO:0000313" key="8">
    <source>
        <dbReference type="EMBL" id="MPQ44477.1"/>
    </source>
</evidence>
<dbReference type="GO" id="GO:0005975">
    <property type="term" value="P:carbohydrate metabolic process"/>
    <property type="evidence" value="ECO:0007669"/>
    <property type="project" value="UniProtKB-ARBA"/>
</dbReference>
<evidence type="ECO:0000259" key="5">
    <source>
        <dbReference type="PROSITE" id="PS50022"/>
    </source>
</evidence>
<dbReference type="EMBL" id="WHJC01000225">
    <property type="protein sequence ID" value="MPQ44477.1"/>
    <property type="molecule type" value="Genomic_DNA"/>
</dbReference>
<comment type="similarity">
    <text evidence="3">Belongs to the glycosyl hydrolase 84 family.</text>
</comment>
<feature type="chain" id="PRO_5026071157" evidence="4">
    <location>
        <begin position="34"/>
        <end position="1141"/>
    </location>
</feature>
<dbReference type="InterPro" id="IPR013783">
    <property type="entry name" value="Ig-like_fold"/>
</dbReference>
<dbReference type="InterPro" id="IPR051822">
    <property type="entry name" value="Glycosyl_Hydrolase_84"/>
</dbReference>
<evidence type="ECO:0000259" key="7">
    <source>
        <dbReference type="PROSITE" id="PS52009"/>
    </source>
</evidence>
<dbReference type="InterPro" id="IPR017853">
    <property type="entry name" value="GH"/>
</dbReference>
<keyword evidence="9" id="KW-1185">Reference proteome</keyword>
<dbReference type="Gene3D" id="2.60.120.260">
    <property type="entry name" value="Galactose-binding domain-like"/>
    <property type="match status" value="3"/>
</dbReference>
<sequence length="1141" mass="127663">MARKVKSFKVLKGAIATTCVVAVTMSSTVNSLAQVNSTVNKNDSENKAKTVKNSELNIYPVPQTLDYISDLGIVLNGEVNVVVHGDQEDATITKLQEILNENSIPFTISQEIVEDKANLIITSNKEHCNDCTKASIEEIDALNKKEGYLLEITDDNNENGNISIVGADKDGAYYGVLTLGQILEQAAEGKKIAEVVVTDYPEIEFRGFIEGFYGYPWSHEDRKSLMKDTSEFKMNTYIYAPKDDPYHRKDWKELYPEKEATQIAELAQTGKENNFNFCWTIHPGATLQFTEADFDAVINKFEQLYDLGVRQFGVLFDDTDDWVNGKKQAEWINRIDREFVKAKGDVAPMIVISARYNSAWGPNMERYFKPFMQTLNEDIQVMWTGHATMSNVSKEVFEWPKQQTGVDKDVAVWWNYPVNDYCDSRILMAPLHNLNPDLDNVSGFFSNPMNQAEASKVALYSIADYTWNTDSFNYMESWETSIEKFVPQVKEEFMRFVANTCYLKDDGGASGPFEYDESWYLTDKIEAFKNARVANEPLTPAATELLKEFEIMLSDYHAITTKVTNENLLKELELFLGSYKALAEAGIASMKGVIAAEEGNIVNWMNENSMAKENIELMDTFKIARPEDEGGQTVIKEYIVSVGSKRIKPMVNEAIGAAEDIISKTLAGDIKAELLSNIKNVPEADIIVEEGKYSIKNLTNLTFNKGEYLGIALPKAMNVGGVELKANSYEGLEVQYSLNGLEWNTVESSIEEGILKVTKPSAATFVRILNTSNNSKTIDIEEFKVLPVYKAEPTIKENIGAYQDYTIDKALDGDLDTKYWSDKPSDAGHYIEVDLGNTIPLFDLKAYFGANDFMRHSEFAISEDGVNWTSLGELKYTSQDGKLVAIDNANGQMARYIRIQSNGHNYGCWVQLYEIEFNKTVDNSGDGIVDLVTGTPEGNTKALYDGNLSTAYNPESVSQGDELIYQMTRVTKVGKLTFLQDANNISDATISVKDTQGNWTEIGKLDEQFKELAVGKKIVEVKIAFDETKPTPKIYEIITTEDKSIPDEINGRVEKVSSFKAEEKTNNSVKLVWEAAKGGIPASEYVIYKDGVEVSTVNASEILEYTATQLDSNKLYNFKIVAKSADGKVGRPVAINVRTTK</sequence>
<feature type="active site" description="Proton donor" evidence="3">
    <location>
        <position position="318"/>
    </location>
</feature>
<dbReference type="SUPFAM" id="SSF140657">
    <property type="entry name" value="Hyaluronidase post-catalytic domain-like"/>
    <property type="match status" value="1"/>
</dbReference>
<dbReference type="Pfam" id="PF00754">
    <property type="entry name" value="F5_F8_type_C"/>
    <property type="match status" value="1"/>
</dbReference>
<evidence type="ECO:0000313" key="9">
    <source>
        <dbReference type="Proteomes" id="UP000430345"/>
    </source>
</evidence>
<gene>
    <name evidence="8" type="ORF">GBZ86_12015</name>
</gene>
<dbReference type="Gene3D" id="3.30.379.10">
    <property type="entry name" value="Chitobiase/beta-hexosaminidase domain 2-like"/>
    <property type="match status" value="1"/>
</dbReference>
<evidence type="ECO:0000259" key="6">
    <source>
        <dbReference type="PROSITE" id="PS50853"/>
    </source>
</evidence>
<feature type="signal peptide" evidence="4">
    <location>
        <begin position="1"/>
        <end position="33"/>
    </location>
</feature>
<dbReference type="CDD" id="cd00063">
    <property type="entry name" value="FN3"/>
    <property type="match status" value="1"/>
</dbReference>
<dbReference type="Gene3D" id="2.60.40.10">
    <property type="entry name" value="Immunoglobulins"/>
    <property type="match status" value="1"/>
</dbReference>
<dbReference type="PANTHER" id="PTHR13170">
    <property type="entry name" value="O-GLCNACASE"/>
    <property type="match status" value="1"/>
</dbReference>
<dbReference type="SUPFAM" id="SSF51445">
    <property type="entry name" value="(Trans)glycosidases"/>
    <property type="match status" value="1"/>
</dbReference>
<name>A0A6I1MQN6_9CLOT</name>
<feature type="domain" description="F5/8 type C" evidence="5">
    <location>
        <begin position="773"/>
        <end position="920"/>
    </location>
</feature>
<protein>
    <submittedName>
        <fullName evidence="8">Hyaluronidase</fullName>
    </submittedName>
</protein>
<dbReference type="Pfam" id="PF02838">
    <property type="entry name" value="Glyco_hydro_20b"/>
    <property type="match status" value="1"/>
</dbReference>
<dbReference type="InterPro" id="IPR008979">
    <property type="entry name" value="Galactose-bd-like_sf"/>
</dbReference>
<dbReference type="InterPro" id="IPR003961">
    <property type="entry name" value="FN3_dom"/>
</dbReference>
<dbReference type="PROSITE" id="PS50853">
    <property type="entry name" value="FN3"/>
    <property type="match status" value="1"/>
</dbReference>
<organism evidence="8 9">
    <name type="scientific">Clostridium tarantellae</name>
    <dbReference type="NCBI Taxonomy" id="39493"/>
    <lineage>
        <taxon>Bacteria</taxon>
        <taxon>Bacillati</taxon>
        <taxon>Bacillota</taxon>
        <taxon>Clostridia</taxon>
        <taxon>Eubacteriales</taxon>
        <taxon>Clostridiaceae</taxon>
        <taxon>Clostridium</taxon>
    </lineage>
</organism>
<dbReference type="RefSeq" id="WP_152890983.1">
    <property type="nucleotide sequence ID" value="NZ_WHJC01000225.1"/>
</dbReference>
<evidence type="ECO:0000256" key="4">
    <source>
        <dbReference type="SAM" id="SignalP"/>
    </source>
</evidence>
<dbReference type="GO" id="GO:0015929">
    <property type="term" value="F:hexosaminidase activity"/>
    <property type="evidence" value="ECO:0007669"/>
    <property type="project" value="UniProtKB-ARBA"/>
</dbReference>
<dbReference type="PROSITE" id="PS52009">
    <property type="entry name" value="GH84"/>
    <property type="match status" value="1"/>
</dbReference>
<keyword evidence="1 3" id="KW-0378">Hydrolase</keyword>
<feature type="domain" description="Fibronectin type-III" evidence="6">
    <location>
        <begin position="1055"/>
        <end position="1141"/>
    </location>
</feature>
<dbReference type="SUPFAM" id="SSF49785">
    <property type="entry name" value="Galactose-binding domain-like"/>
    <property type="match status" value="3"/>
</dbReference>
<proteinExistence type="inferred from homology"/>
<dbReference type="AlphaFoldDB" id="A0A6I1MQN6"/>
<evidence type="ECO:0000256" key="3">
    <source>
        <dbReference type="PROSITE-ProRule" id="PRU01353"/>
    </source>
</evidence>
<dbReference type="InterPro" id="IPR000421">
    <property type="entry name" value="FA58C"/>
</dbReference>
<reference evidence="8 9" key="1">
    <citation type="submission" date="2019-10" db="EMBL/GenBank/DDBJ databases">
        <title>The Genome Sequence of Clostridium tarantellae Isolated from Fish Brain.</title>
        <authorList>
            <person name="Bano L."/>
            <person name="Kiel M."/>
            <person name="Sales G."/>
            <person name="Doxey A.C."/>
            <person name="Mansfield M.J."/>
            <person name="Schiavone M."/>
            <person name="Rossetto O."/>
            <person name="Pirazzini M."/>
            <person name="Dobrindt U."/>
            <person name="Montecucco C."/>
        </authorList>
    </citation>
    <scope>NUCLEOTIDE SEQUENCE [LARGE SCALE GENOMIC DNA]</scope>
    <source>
        <strain evidence="8 9">DSM 3997</strain>
    </source>
</reference>
<dbReference type="Gene3D" id="1.20.58.460">
    <property type="entry name" value="Hyaluronidase post-catalytic domain-like"/>
    <property type="match status" value="1"/>
</dbReference>
<dbReference type="PROSITE" id="PS50022">
    <property type="entry name" value="FA58C_3"/>
    <property type="match status" value="1"/>
</dbReference>
<accession>A0A6I1MQN6</accession>
<dbReference type="Pfam" id="PF07555">
    <property type="entry name" value="NAGidase"/>
    <property type="match status" value="1"/>
</dbReference>